<keyword evidence="2" id="KW-1185">Reference proteome</keyword>
<dbReference type="EMBL" id="CP032317">
    <property type="protein sequence ID" value="AYA38061.1"/>
    <property type="molecule type" value="Genomic_DNA"/>
</dbReference>
<sequence>MYCWGYVSGYRGPRPARIPVRFKRLRLTVYTQPDGRFHLNIPLDKALRVGHDEVSVNLPPYTKVSAGKNLFAPGPITLNLLCPEEVRHLRSAQQ</sequence>
<dbReference type="KEGG" id="hyh:D3Y59_14050"/>
<organism evidence="1 2">
    <name type="scientific">Hymenobacter oligotrophus</name>
    <dbReference type="NCBI Taxonomy" id="2319843"/>
    <lineage>
        <taxon>Bacteria</taxon>
        <taxon>Pseudomonadati</taxon>
        <taxon>Bacteroidota</taxon>
        <taxon>Cytophagia</taxon>
        <taxon>Cytophagales</taxon>
        <taxon>Hymenobacteraceae</taxon>
        <taxon>Hymenobacter</taxon>
    </lineage>
</organism>
<gene>
    <name evidence="1" type="ORF">D3Y59_14050</name>
</gene>
<accession>A0A3B7RAK1</accession>
<name>A0A3B7RAK1_9BACT</name>
<proteinExistence type="predicted"/>
<evidence type="ECO:0000313" key="2">
    <source>
        <dbReference type="Proteomes" id="UP000262802"/>
    </source>
</evidence>
<dbReference type="Proteomes" id="UP000262802">
    <property type="component" value="Chromosome"/>
</dbReference>
<protein>
    <submittedName>
        <fullName evidence="1">Uncharacterized protein</fullName>
    </submittedName>
</protein>
<dbReference type="AlphaFoldDB" id="A0A3B7RAK1"/>
<reference evidence="1 2" key="1">
    <citation type="submission" date="2018-09" db="EMBL/GenBank/DDBJ databases">
        <title>Hymenobacter medium sp. nov., isolated from R2A medium.</title>
        <authorList>
            <person name="Yingchao G."/>
        </authorList>
    </citation>
    <scope>NUCLEOTIDE SEQUENCE [LARGE SCALE GENOMIC DNA]</scope>
    <source>
        <strain evidence="2">sh-6</strain>
    </source>
</reference>
<evidence type="ECO:0000313" key="1">
    <source>
        <dbReference type="EMBL" id="AYA38061.1"/>
    </source>
</evidence>